<organism evidence="3 4">
    <name type="scientific">Aureimonas flava</name>
    <dbReference type="NCBI Taxonomy" id="2320271"/>
    <lineage>
        <taxon>Bacteria</taxon>
        <taxon>Pseudomonadati</taxon>
        <taxon>Pseudomonadota</taxon>
        <taxon>Alphaproteobacteria</taxon>
        <taxon>Hyphomicrobiales</taxon>
        <taxon>Aurantimonadaceae</taxon>
        <taxon>Aureimonas</taxon>
    </lineage>
</organism>
<proteinExistence type="predicted"/>
<dbReference type="OrthoDB" id="316630at2"/>
<comment type="caution">
    <text evidence="3">The sequence shown here is derived from an EMBL/GenBank/DDBJ whole genome shotgun (WGS) entry which is preliminary data.</text>
</comment>
<dbReference type="RefSeq" id="WP_119541374.1">
    <property type="nucleotide sequence ID" value="NZ_QYRN01000011.1"/>
</dbReference>
<dbReference type="EMBL" id="QYRN01000011">
    <property type="protein sequence ID" value="RIX98182.1"/>
    <property type="molecule type" value="Genomic_DNA"/>
</dbReference>
<gene>
    <name evidence="3" type="ORF">D3218_17510</name>
</gene>
<evidence type="ECO:0000256" key="1">
    <source>
        <dbReference type="SAM" id="MobiDB-lite"/>
    </source>
</evidence>
<dbReference type="Pfam" id="PF05171">
    <property type="entry name" value="HemS"/>
    <property type="match status" value="2"/>
</dbReference>
<dbReference type="Proteomes" id="UP000265750">
    <property type="component" value="Unassembled WGS sequence"/>
</dbReference>
<dbReference type="InterPro" id="IPR053733">
    <property type="entry name" value="Heme_Transport_Util_sf"/>
</dbReference>
<protein>
    <submittedName>
        <fullName evidence="3">Hemin-degrading factor</fullName>
    </submittedName>
</protein>
<feature type="domain" description="Haemin-degrading HemS/ChuX" evidence="2">
    <location>
        <begin position="205"/>
        <end position="336"/>
    </location>
</feature>
<evidence type="ECO:0000259" key="2">
    <source>
        <dbReference type="Pfam" id="PF05171"/>
    </source>
</evidence>
<dbReference type="CDD" id="cd16830">
    <property type="entry name" value="HemS-like_N"/>
    <property type="match status" value="1"/>
</dbReference>
<dbReference type="SUPFAM" id="SSF144064">
    <property type="entry name" value="Heme iron utilization protein-like"/>
    <property type="match status" value="1"/>
</dbReference>
<feature type="domain" description="Haemin-degrading HemS/ChuX" evidence="2">
    <location>
        <begin position="29"/>
        <end position="155"/>
    </location>
</feature>
<dbReference type="InterPro" id="IPR007845">
    <property type="entry name" value="HemS/ChuX_dom"/>
</dbReference>
<reference evidence="4" key="1">
    <citation type="submission" date="2018-09" db="EMBL/GenBank/DDBJ databases">
        <authorList>
            <person name="Tuo L."/>
        </authorList>
    </citation>
    <scope>NUCLEOTIDE SEQUENCE [LARGE SCALE GENOMIC DNA]</scope>
    <source>
        <strain evidence="4">M2BS4Y-1</strain>
    </source>
</reference>
<dbReference type="CDD" id="cd16831">
    <property type="entry name" value="HemS-like_C"/>
    <property type="match status" value="1"/>
</dbReference>
<accession>A0A3A1WN82</accession>
<name>A0A3A1WN82_9HYPH</name>
<evidence type="ECO:0000313" key="4">
    <source>
        <dbReference type="Proteomes" id="UP000265750"/>
    </source>
</evidence>
<dbReference type="GO" id="GO:0006826">
    <property type="term" value="P:iron ion transport"/>
    <property type="evidence" value="ECO:0007669"/>
    <property type="project" value="InterPro"/>
</dbReference>
<dbReference type="AlphaFoldDB" id="A0A3A1WN82"/>
<evidence type="ECO:0000313" key="3">
    <source>
        <dbReference type="EMBL" id="RIX98182.1"/>
    </source>
</evidence>
<feature type="region of interest" description="Disordered" evidence="1">
    <location>
        <begin position="1"/>
        <end position="20"/>
    </location>
</feature>
<keyword evidence="4" id="KW-1185">Reference proteome</keyword>
<sequence>MDTLETPNTPPLPFHASAKRPRDLARELGLSEAELLDRHDGPEVVRLRPDIRAVVEALPTLGEIMSLTRNEVAVHEVVGRFGSIHLDGATGLVLHPPLDLRLFLAHWASVFAVDIPDEKGPRRSLQVFDAAGDAVIKVHLRAGSDVTAFEAIRTRFAGKPASPLTVCPYPTTPPAEPGDPKAFREDFAAMRDVHEFVPMLRRHGLDRRGSLDAMDGAHVRPLAPGAATALLHAAGAGGIPIMCFVGNRGCIQIFTGRVTTIKAMGPWINVLDPGFDLHLREDLVAEAFEVRKPTRDGLLTSVELYDVRRGLVAQFFGERARDRPEPPVWRELVASLPRDGAVDPRLQPKD</sequence>
<dbReference type="Gene3D" id="3.40.1570.10">
    <property type="entry name" value="HemS/ChuS/ChuX like domains"/>
    <property type="match status" value="2"/>
</dbReference>